<dbReference type="NCBIfam" id="TIGR01849">
    <property type="entry name" value="PHB_depoly_PhaZ"/>
    <property type="match status" value="1"/>
</dbReference>
<gene>
    <name evidence="2" type="ORF">Trichorick_00215</name>
</gene>
<dbReference type="EMBL" id="CP112932">
    <property type="protein sequence ID" value="WPY00343.1"/>
    <property type="molecule type" value="Genomic_DNA"/>
</dbReference>
<proteinExistence type="predicted"/>
<accession>A0ABZ0URS1</accession>
<organism evidence="2 3">
    <name type="scientific">Candidatus Trichorickettsia mobilis</name>
    <dbReference type="NCBI Taxonomy" id="1346319"/>
    <lineage>
        <taxon>Bacteria</taxon>
        <taxon>Pseudomonadati</taxon>
        <taxon>Pseudomonadota</taxon>
        <taxon>Alphaproteobacteria</taxon>
        <taxon>Rickettsiales</taxon>
        <taxon>Rickettsiaceae</taxon>
        <taxon>Rickettsieae</taxon>
        <taxon>Candidatus Trichorickettsia</taxon>
    </lineage>
</organism>
<evidence type="ECO:0000313" key="3">
    <source>
        <dbReference type="Proteomes" id="UP001326613"/>
    </source>
</evidence>
<dbReference type="Gene3D" id="3.40.50.1820">
    <property type="entry name" value="alpha/beta hydrolase"/>
    <property type="match status" value="1"/>
</dbReference>
<dbReference type="RefSeq" id="WP_323738420.1">
    <property type="nucleotide sequence ID" value="NZ_CP112932.1"/>
</dbReference>
<dbReference type="InterPro" id="IPR051321">
    <property type="entry name" value="PHA/PHB_synthase"/>
</dbReference>
<dbReference type="Proteomes" id="UP001326613">
    <property type="component" value="Chromosome"/>
</dbReference>
<evidence type="ECO:0000259" key="1">
    <source>
        <dbReference type="Pfam" id="PF06850"/>
    </source>
</evidence>
<evidence type="ECO:0000313" key="2">
    <source>
        <dbReference type="EMBL" id="WPY00343.1"/>
    </source>
</evidence>
<dbReference type="PANTHER" id="PTHR36837">
    <property type="entry name" value="POLY(3-HYDROXYALKANOATE) POLYMERASE SUBUNIT PHAC"/>
    <property type="match status" value="1"/>
</dbReference>
<dbReference type="InterPro" id="IPR010915">
    <property type="entry name" value="PHB_depoly_PhaZ"/>
</dbReference>
<sequence>MHKYVSDNFNYLYYMVEASRMQMSPMRLGAMSSLQWFENSHNPIYNTEFARTTRACLEIVERMTRKYQKPDFDITECKVTDELYKVEKQTILGKAFCNLQHFVKLGLKQPQPKLLIIAPMAGHHATLLRGTVQDTLPYCDVFITDWIDASQVPLSLGSFDMDDFIDYIIDFMKILGPDLHVMAVCQPTVPLLAATAIMSAEQDPLVPKSMILMGGPIDARKNPTQVNVFATGRSIEWFENMVITIVPPNYPGYMRHVYPGFLQLAGFMSLNLQRHVDSHFDMFKNLLIEEDDKADVQKKFYDEYLSVMDLPAEFYLQTIKEVFQEFSLAKGELVSRGRKVDLKSITTCSLLGIEGEKDDIAAVGQTKAALNLCTNIPQDMKKYHLQKGVGHYGVFSGSKFRQFIVPEIRDFIYTR</sequence>
<dbReference type="PIRSF" id="PIRSF020818">
    <property type="entry name" value="PHB_depoly_PhaZ"/>
    <property type="match status" value="1"/>
</dbReference>
<reference evidence="2 3" key="1">
    <citation type="submission" date="2022-10" db="EMBL/GenBank/DDBJ databases">
        <title>Host association and intracellularity evolved multiple times independently in the Rickettsiales.</title>
        <authorList>
            <person name="Castelli M."/>
            <person name="Nardi T."/>
            <person name="Gammuto L."/>
            <person name="Bellinzona G."/>
            <person name="Sabaneyeva E."/>
            <person name="Potekhin A."/>
            <person name="Serra V."/>
            <person name="Petroni G."/>
            <person name="Sassera D."/>
        </authorList>
    </citation>
    <scope>NUCLEOTIDE SEQUENCE [LARGE SCALE GENOMIC DNA]</scope>
    <source>
        <strain evidence="2 3">Kr 154-4</strain>
    </source>
</reference>
<dbReference type="InterPro" id="IPR029058">
    <property type="entry name" value="AB_hydrolase_fold"/>
</dbReference>
<protein>
    <submittedName>
        <fullName evidence="2">Polyhydroxyalkanoate depolymerase</fullName>
    </submittedName>
</protein>
<dbReference type="PANTHER" id="PTHR36837:SF4">
    <property type="entry name" value="BLR0908 PROTEIN"/>
    <property type="match status" value="1"/>
</dbReference>
<dbReference type="InterPro" id="IPR009656">
    <property type="entry name" value="PHB_depo_C"/>
</dbReference>
<dbReference type="Pfam" id="PF06850">
    <property type="entry name" value="PHB_depo_C"/>
    <property type="match status" value="1"/>
</dbReference>
<name>A0ABZ0URS1_9RICK</name>
<keyword evidence="3" id="KW-1185">Reference proteome</keyword>
<dbReference type="SUPFAM" id="SSF53474">
    <property type="entry name" value="alpha/beta-Hydrolases"/>
    <property type="match status" value="1"/>
</dbReference>
<feature type="domain" description="PHB de-polymerase C-terminal" evidence="1">
    <location>
        <begin position="214"/>
        <end position="413"/>
    </location>
</feature>